<evidence type="ECO:0000313" key="1">
    <source>
        <dbReference type="EMBL" id="OWV05638.1"/>
    </source>
</evidence>
<comment type="caution">
    <text evidence="1">The sequence shown here is derived from an EMBL/GenBank/DDBJ whole genome shotgun (WGS) entry which is preliminary data.</text>
</comment>
<dbReference type="Proteomes" id="UP000197174">
    <property type="component" value="Unassembled WGS sequence"/>
</dbReference>
<name>A0A246RJZ0_9ACTN</name>
<dbReference type="AlphaFoldDB" id="A0A246RJZ0"/>
<organism evidence="1 2">
    <name type="scientific">Micromonospora wenchangensis</name>
    <dbReference type="NCBI Taxonomy" id="1185415"/>
    <lineage>
        <taxon>Bacteria</taxon>
        <taxon>Bacillati</taxon>
        <taxon>Actinomycetota</taxon>
        <taxon>Actinomycetes</taxon>
        <taxon>Micromonosporales</taxon>
        <taxon>Micromonosporaceae</taxon>
        <taxon>Micromonospora</taxon>
    </lineage>
</organism>
<reference evidence="1 2" key="1">
    <citation type="submission" date="2017-03" db="EMBL/GenBank/DDBJ databases">
        <title>Whole genome sequence of Micromonospora wenchangensis, isolated from mangrove soil.</title>
        <authorList>
            <person name="Yang H."/>
        </authorList>
    </citation>
    <scope>NUCLEOTIDE SEQUENCE [LARGE SCALE GENOMIC DNA]</scope>
    <source>
        <strain evidence="1 2">CCTCC AA 2012002</strain>
    </source>
</reference>
<gene>
    <name evidence="1" type="ORF">B5D80_17765</name>
</gene>
<keyword evidence="2" id="KW-1185">Reference proteome</keyword>
<evidence type="ECO:0000313" key="2">
    <source>
        <dbReference type="Proteomes" id="UP000197174"/>
    </source>
</evidence>
<dbReference type="EMBL" id="MZMV01000028">
    <property type="protein sequence ID" value="OWV05638.1"/>
    <property type="molecule type" value="Genomic_DNA"/>
</dbReference>
<protein>
    <submittedName>
        <fullName evidence="1">Uncharacterized protein</fullName>
    </submittedName>
</protein>
<accession>A0A246RJZ0</accession>
<proteinExistence type="predicted"/>
<sequence length="59" mass="6268">MLTTLAAPPTHRSERPGADVAGPAIIAYQLRMARTAVVSLMLAAVIAVPGTQQRILWQS</sequence>